<dbReference type="SUPFAM" id="SSF46689">
    <property type="entry name" value="Homeodomain-like"/>
    <property type="match status" value="1"/>
</dbReference>
<keyword evidence="5" id="KW-1185">Reference proteome</keyword>
<evidence type="ECO:0000256" key="1">
    <source>
        <dbReference type="ARBA" id="ARBA00023125"/>
    </source>
</evidence>
<keyword evidence="1 2" id="KW-0238">DNA-binding</keyword>
<reference evidence="4 5" key="1">
    <citation type="submission" date="2019-10" db="EMBL/GenBank/DDBJ databases">
        <title>Nocardia macrotermitis sp. nov. and Nocardia aurantia sp. nov., isolated from the gut of fungus growing-termite Macrotermes natalensis.</title>
        <authorList>
            <person name="Benndorf R."/>
            <person name="Schwitalla J."/>
            <person name="Martin K."/>
            <person name="De Beer W."/>
            <person name="Kaster A.-K."/>
            <person name="Vollmers J."/>
            <person name="Poulsen M."/>
            <person name="Beemelmanns C."/>
        </authorList>
    </citation>
    <scope>NUCLEOTIDE SEQUENCE [LARGE SCALE GENOMIC DNA]</scope>
    <source>
        <strain evidence="4 5">RB20</strain>
    </source>
</reference>
<dbReference type="EMBL" id="WEGK01000010">
    <property type="protein sequence ID" value="MQY21445.1"/>
    <property type="molecule type" value="Genomic_DNA"/>
</dbReference>
<comment type="caution">
    <text evidence="4">The sequence shown here is derived from an EMBL/GenBank/DDBJ whole genome shotgun (WGS) entry which is preliminary data.</text>
</comment>
<protein>
    <recommendedName>
        <fullName evidence="3">HTH tetR-type domain-containing protein</fullName>
    </recommendedName>
</protein>
<dbReference type="OrthoDB" id="3474596at2"/>
<dbReference type="Pfam" id="PF00440">
    <property type="entry name" value="TetR_N"/>
    <property type="match status" value="1"/>
</dbReference>
<dbReference type="Gene3D" id="1.10.357.10">
    <property type="entry name" value="Tetracycline Repressor, domain 2"/>
    <property type="match status" value="1"/>
</dbReference>
<dbReference type="InterPro" id="IPR009057">
    <property type="entry name" value="Homeodomain-like_sf"/>
</dbReference>
<feature type="domain" description="HTH tetR-type" evidence="3">
    <location>
        <begin position="12"/>
        <end position="72"/>
    </location>
</feature>
<dbReference type="AlphaFoldDB" id="A0A7K0D6R5"/>
<dbReference type="PANTHER" id="PTHR30055">
    <property type="entry name" value="HTH-TYPE TRANSCRIPTIONAL REGULATOR RUTR"/>
    <property type="match status" value="1"/>
</dbReference>
<dbReference type="Proteomes" id="UP000438448">
    <property type="component" value="Unassembled WGS sequence"/>
</dbReference>
<evidence type="ECO:0000313" key="4">
    <source>
        <dbReference type="EMBL" id="MQY21445.1"/>
    </source>
</evidence>
<dbReference type="GO" id="GO:0003700">
    <property type="term" value="F:DNA-binding transcription factor activity"/>
    <property type="evidence" value="ECO:0007669"/>
    <property type="project" value="TreeGrafter"/>
</dbReference>
<feature type="DNA-binding region" description="H-T-H motif" evidence="2">
    <location>
        <begin position="35"/>
        <end position="54"/>
    </location>
</feature>
<gene>
    <name evidence="4" type="ORF">NRB20_45560</name>
</gene>
<organism evidence="4 5">
    <name type="scientific">Nocardia macrotermitis</name>
    <dbReference type="NCBI Taxonomy" id="2585198"/>
    <lineage>
        <taxon>Bacteria</taxon>
        <taxon>Bacillati</taxon>
        <taxon>Actinomycetota</taxon>
        <taxon>Actinomycetes</taxon>
        <taxon>Mycobacteriales</taxon>
        <taxon>Nocardiaceae</taxon>
        <taxon>Nocardia</taxon>
    </lineage>
</organism>
<dbReference type="InterPro" id="IPR050109">
    <property type="entry name" value="HTH-type_TetR-like_transc_reg"/>
</dbReference>
<dbReference type="PRINTS" id="PR00455">
    <property type="entry name" value="HTHTETR"/>
</dbReference>
<dbReference type="RefSeq" id="WP_153412215.1">
    <property type="nucleotide sequence ID" value="NZ_WEGK01000010.1"/>
</dbReference>
<sequence>MTEPRRRRAATEEKVTRVLDAAEEIMLLEGYAAITSRNVAERIGMRAPLLHYYFPTIDDLFLALLRRRSERNVRRMKAAMAAPRPLEAWWDLVSDPRGTALFIEFLAAANHRPALKAEMGEVAREVRRIQMTVLDEILPEYDLDPIELPPALIASAMQGLALSVVSDEVAGYETEHKQARAAMSRLVARLERRRVRRTAPEAGS</sequence>
<proteinExistence type="predicted"/>
<evidence type="ECO:0000256" key="2">
    <source>
        <dbReference type="PROSITE-ProRule" id="PRU00335"/>
    </source>
</evidence>
<dbReference type="GO" id="GO:0000976">
    <property type="term" value="F:transcription cis-regulatory region binding"/>
    <property type="evidence" value="ECO:0007669"/>
    <property type="project" value="TreeGrafter"/>
</dbReference>
<dbReference type="InterPro" id="IPR001647">
    <property type="entry name" value="HTH_TetR"/>
</dbReference>
<evidence type="ECO:0000259" key="3">
    <source>
        <dbReference type="PROSITE" id="PS50977"/>
    </source>
</evidence>
<dbReference type="PROSITE" id="PS50977">
    <property type="entry name" value="HTH_TETR_2"/>
    <property type="match status" value="1"/>
</dbReference>
<evidence type="ECO:0000313" key="5">
    <source>
        <dbReference type="Proteomes" id="UP000438448"/>
    </source>
</evidence>
<name>A0A7K0D6R5_9NOCA</name>
<dbReference type="PANTHER" id="PTHR30055:SF201">
    <property type="entry name" value="TRANSCRIPTIONAL REGULATORY PROTEIN"/>
    <property type="match status" value="1"/>
</dbReference>
<accession>A0A7K0D6R5</accession>